<dbReference type="EC" id="3.5.2.9" evidence="5"/>
<dbReference type="PANTHER" id="PTHR34698:SF2">
    <property type="entry name" value="5-OXOPROLINASE SUBUNIT B"/>
    <property type="match status" value="1"/>
</dbReference>
<dbReference type="EMBL" id="JADKNH010000009">
    <property type="protein sequence ID" value="MBF4694427.1"/>
    <property type="molecule type" value="Genomic_DNA"/>
</dbReference>
<feature type="domain" description="Carboxyltransferase" evidence="4">
    <location>
        <begin position="5"/>
        <end position="206"/>
    </location>
</feature>
<keyword evidence="2 5" id="KW-0378">Hydrolase</keyword>
<evidence type="ECO:0000256" key="1">
    <source>
        <dbReference type="ARBA" id="ARBA00022741"/>
    </source>
</evidence>
<keyword evidence="1" id="KW-0547">Nucleotide-binding</keyword>
<comment type="caution">
    <text evidence="5">The sequence shown here is derived from an EMBL/GenBank/DDBJ whole genome shotgun (WGS) entry which is preliminary data.</text>
</comment>
<name>A0ABR9ZVF2_9FIRM</name>
<dbReference type="Gene3D" id="3.30.1360.40">
    <property type="match status" value="1"/>
</dbReference>
<dbReference type="SUPFAM" id="SSF50891">
    <property type="entry name" value="Cyclophilin-like"/>
    <property type="match status" value="1"/>
</dbReference>
<dbReference type="PANTHER" id="PTHR34698">
    <property type="entry name" value="5-OXOPROLINASE SUBUNIT B"/>
    <property type="match status" value="1"/>
</dbReference>
<protein>
    <submittedName>
        <fullName evidence="5">5-oxoprolinase subunit PxpB</fullName>
        <ecNumber evidence="5">3.5.2.9</ecNumber>
    </submittedName>
</protein>
<evidence type="ECO:0000313" key="6">
    <source>
        <dbReference type="Proteomes" id="UP000614200"/>
    </source>
</evidence>
<dbReference type="GO" id="GO:0017168">
    <property type="term" value="F:5-oxoprolinase (ATP-hydrolyzing) activity"/>
    <property type="evidence" value="ECO:0007669"/>
    <property type="project" value="UniProtKB-EC"/>
</dbReference>
<dbReference type="SUPFAM" id="SSF160467">
    <property type="entry name" value="PH0987 N-terminal domain-like"/>
    <property type="match status" value="1"/>
</dbReference>
<dbReference type="SMART" id="SM00796">
    <property type="entry name" value="AHS1"/>
    <property type="match status" value="1"/>
</dbReference>
<reference evidence="5 6" key="1">
    <citation type="submission" date="2020-11" db="EMBL/GenBank/DDBJ databases">
        <title>Fusibacter basophilias sp. nov.</title>
        <authorList>
            <person name="Qiu D."/>
        </authorList>
    </citation>
    <scope>NUCLEOTIDE SEQUENCE [LARGE SCALE GENOMIC DNA]</scope>
    <source>
        <strain evidence="5 6">Q10-2</strain>
    </source>
</reference>
<dbReference type="InterPro" id="IPR003833">
    <property type="entry name" value="CT_C_D"/>
</dbReference>
<keyword evidence="6" id="KW-1185">Reference proteome</keyword>
<gene>
    <name evidence="5" type="primary">pxpB</name>
    <name evidence="5" type="ORF">ISU02_15055</name>
</gene>
<evidence type="ECO:0000256" key="3">
    <source>
        <dbReference type="ARBA" id="ARBA00022840"/>
    </source>
</evidence>
<dbReference type="RefSeq" id="WP_194702831.1">
    <property type="nucleotide sequence ID" value="NZ_JADKNH010000009.1"/>
</dbReference>
<keyword evidence="3" id="KW-0067">ATP-binding</keyword>
<evidence type="ECO:0000259" key="4">
    <source>
        <dbReference type="SMART" id="SM00796"/>
    </source>
</evidence>
<dbReference type="Gene3D" id="2.40.100.10">
    <property type="entry name" value="Cyclophilin-like"/>
    <property type="match status" value="1"/>
</dbReference>
<organism evidence="5 6">
    <name type="scientific">Fusibacter ferrireducens</name>
    <dbReference type="NCBI Taxonomy" id="2785058"/>
    <lineage>
        <taxon>Bacteria</taxon>
        <taxon>Bacillati</taxon>
        <taxon>Bacillota</taxon>
        <taxon>Clostridia</taxon>
        <taxon>Eubacteriales</taxon>
        <taxon>Eubacteriales Family XII. Incertae Sedis</taxon>
        <taxon>Fusibacter</taxon>
    </lineage>
</organism>
<dbReference type="Pfam" id="PF02682">
    <property type="entry name" value="CT_C_D"/>
    <property type="match status" value="1"/>
</dbReference>
<accession>A0ABR9ZVF2</accession>
<evidence type="ECO:0000256" key="2">
    <source>
        <dbReference type="ARBA" id="ARBA00022801"/>
    </source>
</evidence>
<sequence>MYPKCKYALSGDRGVLIEVGNTISEAIHYKIRGLVYSIEQCPCNGIVELIPAYNSILLIYDPLLITYEKMVAYLKAIESSVHEIELPPSEIVHMPTLYGGEYGEDIGYVASYNNLTVEEVVQIHSNGLYLIYMLGFTPGFPYLGGMSDAISTPRLSAPREKITKGSVGIAGNQTGIYPIDSPGGWQLIGRTPIVLFDPNREPAVLLRSGQYISFDPIEKDEYDEISRAVSAGTYQVKKTIYVKGK</sequence>
<dbReference type="Proteomes" id="UP000614200">
    <property type="component" value="Unassembled WGS sequence"/>
</dbReference>
<dbReference type="InterPro" id="IPR010016">
    <property type="entry name" value="PxpB"/>
</dbReference>
<evidence type="ECO:0000313" key="5">
    <source>
        <dbReference type="EMBL" id="MBF4694427.1"/>
    </source>
</evidence>
<proteinExistence type="predicted"/>
<dbReference type="InterPro" id="IPR029000">
    <property type="entry name" value="Cyclophilin-like_dom_sf"/>
</dbReference>
<dbReference type="NCBIfam" id="TIGR00370">
    <property type="entry name" value="5-oxoprolinase subunit PxpB"/>
    <property type="match status" value="1"/>
</dbReference>